<dbReference type="GeneID" id="28756830"/>
<sequence length="185" mass="18913">MSAQIGAEDAGIHVCPPVTRRSCAGAVHGGFVGRGGACGQRQARADGGAQGAANLGLGVSVSLCGRGPMMPGEAASLRISGRAETGAATLEHRSAPPPPTSRSLSPKQPAPQTSHPAQERCERPPLALRCPYEHTPLAPPAPHRLSTPCAALPRLRRHTAPAPRTLPPAAQPSLPDPPSQDESPS</sequence>
<feature type="compositionally biased region" description="Pro residues" evidence="1">
    <location>
        <begin position="164"/>
        <end position="178"/>
    </location>
</feature>
<evidence type="ECO:0000313" key="3">
    <source>
        <dbReference type="Proteomes" id="UP000077069"/>
    </source>
</evidence>
<dbReference type="InParanoid" id="A0A177C431"/>
<dbReference type="EMBL" id="KV441556">
    <property type="protein sequence ID" value="OAG02255.1"/>
    <property type="molecule type" value="Genomic_DNA"/>
</dbReference>
<dbReference type="AlphaFoldDB" id="A0A177C431"/>
<organism evidence="2 3">
    <name type="scientific">Paraphaeosphaeria sporulosa</name>
    <dbReference type="NCBI Taxonomy" id="1460663"/>
    <lineage>
        <taxon>Eukaryota</taxon>
        <taxon>Fungi</taxon>
        <taxon>Dikarya</taxon>
        <taxon>Ascomycota</taxon>
        <taxon>Pezizomycotina</taxon>
        <taxon>Dothideomycetes</taxon>
        <taxon>Pleosporomycetidae</taxon>
        <taxon>Pleosporales</taxon>
        <taxon>Massarineae</taxon>
        <taxon>Didymosphaeriaceae</taxon>
        <taxon>Paraphaeosphaeria</taxon>
    </lineage>
</organism>
<feature type="compositionally biased region" description="Polar residues" evidence="1">
    <location>
        <begin position="101"/>
        <end position="116"/>
    </location>
</feature>
<protein>
    <submittedName>
        <fullName evidence="2">Uncharacterized protein</fullName>
    </submittedName>
</protein>
<evidence type="ECO:0000256" key="1">
    <source>
        <dbReference type="SAM" id="MobiDB-lite"/>
    </source>
</evidence>
<keyword evidence="3" id="KW-1185">Reference proteome</keyword>
<evidence type="ECO:0000313" key="2">
    <source>
        <dbReference type="EMBL" id="OAG02255.1"/>
    </source>
</evidence>
<proteinExistence type="predicted"/>
<reference evidence="2 3" key="1">
    <citation type="submission" date="2016-05" db="EMBL/GenBank/DDBJ databases">
        <title>Comparative analysis of secretome profiles of manganese(II)-oxidizing ascomycete fungi.</title>
        <authorList>
            <consortium name="DOE Joint Genome Institute"/>
            <person name="Zeiner C.A."/>
            <person name="Purvine S.O."/>
            <person name="Zink E.M."/>
            <person name="Wu S."/>
            <person name="Pasa-Tolic L."/>
            <person name="Chaput D.L."/>
            <person name="Haridas S."/>
            <person name="Grigoriev I.V."/>
            <person name="Santelli C.M."/>
            <person name="Hansel C.M."/>
        </authorList>
    </citation>
    <scope>NUCLEOTIDE SEQUENCE [LARGE SCALE GENOMIC DNA]</scope>
    <source>
        <strain evidence="2 3">AP3s5-JAC2a</strain>
    </source>
</reference>
<name>A0A177C431_9PLEO</name>
<accession>A0A177C431</accession>
<dbReference type="Proteomes" id="UP000077069">
    <property type="component" value="Unassembled WGS sequence"/>
</dbReference>
<gene>
    <name evidence="2" type="ORF">CC84DRAFT_1007774</name>
</gene>
<dbReference type="RefSeq" id="XP_018032620.1">
    <property type="nucleotide sequence ID" value="XM_018173344.1"/>
</dbReference>
<feature type="region of interest" description="Disordered" evidence="1">
    <location>
        <begin position="82"/>
        <end position="185"/>
    </location>
</feature>